<organism evidence="2 3">
    <name type="scientific">Actinomadura fulvescens</name>
    <dbReference type="NCBI Taxonomy" id="46160"/>
    <lineage>
        <taxon>Bacteria</taxon>
        <taxon>Bacillati</taxon>
        <taxon>Actinomycetota</taxon>
        <taxon>Actinomycetes</taxon>
        <taxon>Streptosporangiales</taxon>
        <taxon>Thermomonosporaceae</taxon>
        <taxon>Actinomadura</taxon>
    </lineage>
</organism>
<feature type="compositionally biased region" description="Polar residues" evidence="1">
    <location>
        <begin position="40"/>
        <end position="50"/>
    </location>
</feature>
<protein>
    <submittedName>
        <fullName evidence="2">Uncharacterized protein</fullName>
    </submittedName>
</protein>
<evidence type="ECO:0000313" key="3">
    <source>
        <dbReference type="Proteomes" id="UP001501509"/>
    </source>
</evidence>
<dbReference type="EMBL" id="BAAATD010000004">
    <property type="protein sequence ID" value="GAA2600284.1"/>
    <property type="molecule type" value="Genomic_DNA"/>
</dbReference>
<sequence length="60" mass="6298">MGHTSVRGSVDPPASGTKRRAQSKDNPRTPRIIDDDRTSPRTGSASTAGTQPLDAAEKPP</sequence>
<keyword evidence="3" id="KW-1185">Reference proteome</keyword>
<proteinExistence type="predicted"/>
<reference evidence="3" key="1">
    <citation type="journal article" date="2019" name="Int. J. Syst. Evol. Microbiol.">
        <title>The Global Catalogue of Microorganisms (GCM) 10K type strain sequencing project: providing services to taxonomists for standard genome sequencing and annotation.</title>
        <authorList>
            <consortium name="The Broad Institute Genomics Platform"/>
            <consortium name="The Broad Institute Genome Sequencing Center for Infectious Disease"/>
            <person name="Wu L."/>
            <person name="Ma J."/>
        </authorList>
    </citation>
    <scope>NUCLEOTIDE SEQUENCE [LARGE SCALE GENOMIC DNA]</scope>
    <source>
        <strain evidence="3">JCM 6833</strain>
    </source>
</reference>
<gene>
    <name evidence="2" type="ORF">GCM10010411_37470</name>
</gene>
<name>A0ABP6C3B2_9ACTN</name>
<accession>A0ABP6C3B2</accession>
<evidence type="ECO:0000256" key="1">
    <source>
        <dbReference type="SAM" id="MobiDB-lite"/>
    </source>
</evidence>
<feature type="region of interest" description="Disordered" evidence="1">
    <location>
        <begin position="1"/>
        <end position="60"/>
    </location>
</feature>
<evidence type="ECO:0000313" key="2">
    <source>
        <dbReference type="EMBL" id="GAA2600284.1"/>
    </source>
</evidence>
<dbReference type="Proteomes" id="UP001501509">
    <property type="component" value="Unassembled WGS sequence"/>
</dbReference>
<comment type="caution">
    <text evidence="2">The sequence shown here is derived from an EMBL/GenBank/DDBJ whole genome shotgun (WGS) entry which is preliminary data.</text>
</comment>
<feature type="compositionally biased region" description="Basic and acidic residues" evidence="1">
    <location>
        <begin position="22"/>
        <end position="39"/>
    </location>
</feature>